<organism evidence="13 14">
    <name type="scientific">Fusibacter tunisiensis</name>
    <dbReference type="NCBI Taxonomy" id="1008308"/>
    <lineage>
        <taxon>Bacteria</taxon>
        <taxon>Bacillati</taxon>
        <taxon>Bacillota</taxon>
        <taxon>Clostridia</taxon>
        <taxon>Eubacteriales</taxon>
        <taxon>Eubacteriales Family XII. Incertae Sedis</taxon>
        <taxon>Fusibacter</taxon>
    </lineage>
</organism>
<keyword evidence="4" id="KW-0049">Antioxidant</keyword>
<dbReference type="Proteomes" id="UP000767854">
    <property type="component" value="Unassembled WGS sequence"/>
</dbReference>
<keyword evidence="5 13" id="KW-0560">Oxidoreductase</keyword>
<dbReference type="RefSeq" id="WP_204664720.1">
    <property type="nucleotide sequence ID" value="NZ_JAFBDT010000017.1"/>
</dbReference>
<proteinExistence type="inferred from homology"/>
<evidence type="ECO:0000256" key="2">
    <source>
        <dbReference type="ARBA" id="ARBA00013017"/>
    </source>
</evidence>
<evidence type="ECO:0000256" key="8">
    <source>
        <dbReference type="ARBA" id="ARBA00032824"/>
    </source>
</evidence>
<keyword evidence="3 13" id="KW-0575">Peroxidase</keyword>
<evidence type="ECO:0000256" key="3">
    <source>
        <dbReference type="ARBA" id="ARBA00022559"/>
    </source>
</evidence>
<dbReference type="SUPFAM" id="SSF52833">
    <property type="entry name" value="Thioredoxin-like"/>
    <property type="match status" value="1"/>
</dbReference>
<dbReference type="PANTHER" id="PTHR42801">
    <property type="entry name" value="THIOREDOXIN-DEPENDENT PEROXIDE REDUCTASE"/>
    <property type="match status" value="1"/>
</dbReference>
<evidence type="ECO:0000313" key="14">
    <source>
        <dbReference type="Proteomes" id="UP000767854"/>
    </source>
</evidence>
<keyword evidence="6" id="KW-1015">Disulfide bond</keyword>
<dbReference type="InterPro" id="IPR000866">
    <property type="entry name" value="AhpC/TSA"/>
</dbReference>
<evidence type="ECO:0000313" key="13">
    <source>
        <dbReference type="EMBL" id="MBM7562364.1"/>
    </source>
</evidence>
<keyword evidence="14" id="KW-1185">Reference proteome</keyword>
<dbReference type="EC" id="1.11.1.24" evidence="2"/>
<name>A0ABS2MSI9_9FIRM</name>
<keyword evidence="7" id="KW-0676">Redox-active center</keyword>
<dbReference type="InterPro" id="IPR050924">
    <property type="entry name" value="Peroxiredoxin_BCP/PrxQ"/>
</dbReference>
<dbReference type="PANTHER" id="PTHR42801:SF4">
    <property type="entry name" value="AHPC_TSA FAMILY PROTEIN"/>
    <property type="match status" value="1"/>
</dbReference>
<evidence type="ECO:0000256" key="10">
    <source>
        <dbReference type="ARBA" id="ARBA00041373"/>
    </source>
</evidence>
<evidence type="ECO:0000256" key="7">
    <source>
        <dbReference type="ARBA" id="ARBA00023284"/>
    </source>
</evidence>
<protein>
    <recommendedName>
        <fullName evidence="2">thioredoxin-dependent peroxiredoxin</fullName>
        <ecNumber evidence="2">1.11.1.24</ecNumber>
    </recommendedName>
    <alternativeName>
        <fullName evidence="10">Bacterioferritin comigratory protein</fullName>
    </alternativeName>
    <alternativeName>
        <fullName evidence="8">Thioredoxin peroxidase</fullName>
    </alternativeName>
</protein>
<comment type="similarity">
    <text evidence="9">Belongs to the peroxiredoxin family. BCP/PrxQ subfamily.</text>
</comment>
<dbReference type="Pfam" id="PF00578">
    <property type="entry name" value="AhpC-TSA"/>
    <property type="match status" value="1"/>
</dbReference>
<dbReference type="InterPro" id="IPR036249">
    <property type="entry name" value="Thioredoxin-like_sf"/>
</dbReference>
<evidence type="ECO:0000256" key="5">
    <source>
        <dbReference type="ARBA" id="ARBA00023002"/>
    </source>
</evidence>
<dbReference type="InterPro" id="IPR013766">
    <property type="entry name" value="Thioredoxin_domain"/>
</dbReference>
<reference evidence="13 14" key="1">
    <citation type="submission" date="2021-01" db="EMBL/GenBank/DDBJ databases">
        <title>Genomic Encyclopedia of Type Strains, Phase IV (KMG-IV): sequencing the most valuable type-strain genomes for metagenomic binning, comparative biology and taxonomic classification.</title>
        <authorList>
            <person name="Goeker M."/>
        </authorList>
    </citation>
    <scope>NUCLEOTIDE SEQUENCE [LARGE SCALE GENOMIC DNA]</scope>
    <source>
        <strain evidence="13 14">DSM 24436</strain>
    </source>
</reference>
<dbReference type="PROSITE" id="PS51352">
    <property type="entry name" value="THIOREDOXIN_2"/>
    <property type="match status" value="1"/>
</dbReference>
<feature type="domain" description="Thioredoxin" evidence="12">
    <location>
        <begin position="1"/>
        <end position="145"/>
    </location>
</feature>
<evidence type="ECO:0000256" key="9">
    <source>
        <dbReference type="ARBA" id="ARBA00038489"/>
    </source>
</evidence>
<evidence type="ECO:0000256" key="1">
    <source>
        <dbReference type="ARBA" id="ARBA00003330"/>
    </source>
</evidence>
<sequence>MQYFEEISDKTLDLGKLSNQNFVLYFYPKDNTSGCTLEALEFSELYHEFVALGYHIYGISKDTVGSHLKFKEKNNIPFELISDPERVLLNRFEVVKEKKMYGKVVKGTERSTFIFKKDFELIKSFRNVKAQGHAKEVLEYIKENS</sequence>
<comment type="caution">
    <text evidence="13">The sequence shown here is derived from an EMBL/GenBank/DDBJ whole genome shotgun (WGS) entry which is preliminary data.</text>
</comment>
<evidence type="ECO:0000256" key="11">
    <source>
        <dbReference type="ARBA" id="ARBA00049091"/>
    </source>
</evidence>
<evidence type="ECO:0000256" key="4">
    <source>
        <dbReference type="ARBA" id="ARBA00022862"/>
    </source>
</evidence>
<dbReference type="Gene3D" id="3.40.30.10">
    <property type="entry name" value="Glutaredoxin"/>
    <property type="match status" value="1"/>
</dbReference>
<dbReference type="GO" id="GO:0140824">
    <property type="term" value="F:thioredoxin-dependent peroxiredoxin activity"/>
    <property type="evidence" value="ECO:0007669"/>
    <property type="project" value="UniProtKB-EC"/>
</dbReference>
<comment type="function">
    <text evidence="1">Thiol-specific peroxidase that catalyzes the reduction of hydrogen peroxide and organic hydroperoxides to water and alcohols, respectively. Plays a role in cell protection against oxidative stress by detoxifying peroxides and as sensor of hydrogen peroxide-mediated signaling events.</text>
</comment>
<evidence type="ECO:0000256" key="6">
    <source>
        <dbReference type="ARBA" id="ARBA00023157"/>
    </source>
</evidence>
<evidence type="ECO:0000259" key="12">
    <source>
        <dbReference type="PROSITE" id="PS51352"/>
    </source>
</evidence>
<accession>A0ABS2MSI9</accession>
<comment type="catalytic activity">
    <reaction evidence="11">
        <text>a hydroperoxide + [thioredoxin]-dithiol = an alcohol + [thioredoxin]-disulfide + H2O</text>
        <dbReference type="Rhea" id="RHEA:62620"/>
        <dbReference type="Rhea" id="RHEA-COMP:10698"/>
        <dbReference type="Rhea" id="RHEA-COMP:10700"/>
        <dbReference type="ChEBI" id="CHEBI:15377"/>
        <dbReference type="ChEBI" id="CHEBI:29950"/>
        <dbReference type="ChEBI" id="CHEBI:30879"/>
        <dbReference type="ChEBI" id="CHEBI:35924"/>
        <dbReference type="ChEBI" id="CHEBI:50058"/>
        <dbReference type="EC" id="1.11.1.24"/>
    </reaction>
</comment>
<gene>
    <name evidence="13" type="ORF">JOC49_001914</name>
</gene>
<dbReference type="EMBL" id="JAFBDT010000017">
    <property type="protein sequence ID" value="MBM7562364.1"/>
    <property type="molecule type" value="Genomic_DNA"/>
</dbReference>
<dbReference type="CDD" id="cd03017">
    <property type="entry name" value="PRX_BCP"/>
    <property type="match status" value="1"/>
</dbReference>